<organism evidence="2 3">
    <name type="scientific">Ustilaginoidea virens</name>
    <name type="common">Rice false smut fungus</name>
    <name type="synonym">Villosiclava virens</name>
    <dbReference type="NCBI Taxonomy" id="1159556"/>
    <lineage>
        <taxon>Eukaryota</taxon>
        <taxon>Fungi</taxon>
        <taxon>Dikarya</taxon>
        <taxon>Ascomycota</taxon>
        <taxon>Pezizomycotina</taxon>
        <taxon>Sordariomycetes</taxon>
        <taxon>Hypocreomycetidae</taxon>
        <taxon>Hypocreales</taxon>
        <taxon>Clavicipitaceae</taxon>
        <taxon>Ustilaginoidea</taxon>
    </lineage>
</organism>
<dbReference type="SUPFAM" id="SSF54695">
    <property type="entry name" value="POZ domain"/>
    <property type="match status" value="1"/>
</dbReference>
<dbReference type="PANTHER" id="PTHR47843">
    <property type="entry name" value="BTB DOMAIN-CONTAINING PROTEIN-RELATED"/>
    <property type="match status" value="1"/>
</dbReference>
<dbReference type="PANTHER" id="PTHR47843:SF5">
    <property type="entry name" value="BTB_POZ DOMAIN PROTEIN"/>
    <property type="match status" value="1"/>
</dbReference>
<dbReference type="OrthoDB" id="6359816at2759"/>
<dbReference type="InterPro" id="IPR011333">
    <property type="entry name" value="SKP1/BTB/POZ_sf"/>
</dbReference>
<dbReference type="Pfam" id="PF00651">
    <property type="entry name" value="BTB"/>
    <property type="match status" value="1"/>
</dbReference>
<dbReference type="GeneID" id="66068316"/>
<keyword evidence="3" id="KW-1185">Reference proteome</keyword>
<sequence>MEKHLTFRRALEVARWDEFYTDSRISCWGERFPVHKLALSVAPPVFKAALTNPSPKPSTIIEMDDFSPPVVQAMIDHIYLGQYNERAVNELMELYPLPAGRLSLHLGLFAVGNRYQLEGLKHEATQKYLSAIREKKMSDKAVIATIREVYDEKTAAGPLFKGTVVNLIRGAPGPKTSLLDDASPLRSLLEDCHELARDLAISFLERPVTGQCQGTPHKGSCKDGPVDGRICSLCGGGVAEAAISDIHRGTANGHA</sequence>
<evidence type="ECO:0000313" key="2">
    <source>
        <dbReference type="EMBL" id="QUC23298.1"/>
    </source>
</evidence>
<dbReference type="EMBL" id="CP072758">
    <property type="protein sequence ID" value="QUC23298.1"/>
    <property type="molecule type" value="Genomic_DNA"/>
</dbReference>
<evidence type="ECO:0000259" key="1">
    <source>
        <dbReference type="PROSITE" id="PS50097"/>
    </source>
</evidence>
<dbReference type="Proteomes" id="UP000027002">
    <property type="component" value="Chromosome 6"/>
</dbReference>
<dbReference type="AlphaFoldDB" id="A0A8E5MK56"/>
<evidence type="ECO:0000313" key="3">
    <source>
        <dbReference type="Proteomes" id="UP000027002"/>
    </source>
</evidence>
<dbReference type="CDD" id="cd18186">
    <property type="entry name" value="BTB_POZ_ZBTB_KLHL-like"/>
    <property type="match status" value="1"/>
</dbReference>
<dbReference type="SMART" id="SM00225">
    <property type="entry name" value="BTB"/>
    <property type="match status" value="1"/>
</dbReference>
<dbReference type="InterPro" id="IPR000210">
    <property type="entry name" value="BTB/POZ_dom"/>
</dbReference>
<protein>
    <recommendedName>
        <fullName evidence="1">BTB domain-containing protein</fullName>
    </recommendedName>
</protein>
<dbReference type="Gene3D" id="3.30.710.10">
    <property type="entry name" value="Potassium Channel Kv1.1, Chain A"/>
    <property type="match status" value="1"/>
</dbReference>
<dbReference type="PROSITE" id="PS50097">
    <property type="entry name" value="BTB"/>
    <property type="match status" value="1"/>
</dbReference>
<reference evidence="2" key="1">
    <citation type="submission" date="2020-03" db="EMBL/GenBank/DDBJ databases">
        <title>A mixture of massive structural variations and highly conserved coding sequences in Ustilaginoidea virens genome.</title>
        <authorList>
            <person name="Zhang K."/>
            <person name="Zhao Z."/>
            <person name="Zhang Z."/>
            <person name="Li Y."/>
            <person name="Hsiang T."/>
            <person name="Sun W."/>
        </authorList>
    </citation>
    <scope>NUCLEOTIDE SEQUENCE</scope>
    <source>
        <strain evidence="2">UV-8b</strain>
    </source>
</reference>
<name>A0A8E5MK56_USTVR</name>
<dbReference type="RefSeq" id="XP_043000971.1">
    <property type="nucleotide sequence ID" value="XM_043145036.1"/>
</dbReference>
<accession>A0A8E5MK56</accession>
<feature type="domain" description="BTB" evidence="1">
    <location>
        <begin position="21"/>
        <end position="87"/>
    </location>
</feature>
<dbReference type="KEGG" id="uvi:66068316"/>
<proteinExistence type="predicted"/>
<gene>
    <name evidence="2" type="ORF">UV8b_07539</name>
</gene>